<evidence type="ECO:0000256" key="1">
    <source>
        <dbReference type="ARBA" id="ARBA00010879"/>
    </source>
</evidence>
<name>A0A4W5K9D1_9TELE</name>
<dbReference type="Gene3D" id="3.30.70.270">
    <property type="match status" value="1"/>
</dbReference>
<reference evidence="4" key="2">
    <citation type="submission" date="2025-08" db="UniProtKB">
        <authorList>
            <consortium name="Ensembl"/>
        </authorList>
    </citation>
    <scope>IDENTIFICATION</scope>
</reference>
<organism evidence="4 5">
    <name type="scientific">Hucho hucho</name>
    <name type="common">huchen</name>
    <dbReference type="NCBI Taxonomy" id="62062"/>
    <lineage>
        <taxon>Eukaryota</taxon>
        <taxon>Metazoa</taxon>
        <taxon>Chordata</taxon>
        <taxon>Craniata</taxon>
        <taxon>Vertebrata</taxon>
        <taxon>Euteleostomi</taxon>
        <taxon>Actinopterygii</taxon>
        <taxon>Neopterygii</taxon>
        <taxon>Teleostei</taxon>
        <taxon>Protacanthopterygii</taxon>
        <taxon>Salmoniformes</taxon>
        <taxon>Salmonidae</taxon>
        <taxon>Salmoninae</taxon>
        <taxon>Hucho</taxon>
    </lineage>
</organism>
<protein>
    <recommendedName>
        <fullName evidence="2">ribonuclease H</fullName>
        <ecNumber evidence="2">3.1.26.4</ecNumber>
    </recommendedName>
</protein>
<dbReference type="Proteomes" id="UP000314982">
    <property type="component" value="Unassembled WGS sequence"/>
</dbReference>
<dbReference type="InterPro" id="IPR041577">
    <property type="entry name" value="RT_RNaseH_2"/>
</dbReference>
<dbReference type="InterPro" id="IPR000477">
    <property type="entry name" value="RT_dom"/>
</dbReference>
<reference evidence="5" key="1">
    <citation type="submission" date="2018-06" db="EMBL/GenBank/DDBJ databases">
        <title>Genome assembly of Danube salmon.</title>
        <authorList>
            <person name="Macqueen D.J."/>
            <person name="Gundappa M.K."/>
        </authorList>
    </citation>
    <scope>NUCLEOTIDE SEQUENCE [LARGE SCALE GENOMIC DNA]</scope>
</reference>
<dbReference type="SUPFAM" id="SSF56672">
    <property type="entry name" value="DNA/RNA polymerases"/>
    <property type="match status" value="1"/>
</dbReference>
<dbReference type="InterPro" id="IPR021109">
    <property type="entry name" value="Peptidase_aspartic_dom_sf"/>
</dbReference>
<dbReference type="GeneTree" id="ENSGT00940000168677"/>
<evidence type="ECO:0000256" key="2">
    <source>
        <dbReference type="ARBA" id="ARBA00012180"/>
    </source>
</evidence>
<proteinExistence type="inferred from homology"/>
<sequence length="367" mass="40858">MDATLVSELGIPTRLLSIPMDVRALDGRSVGRVTHNTTPINLCVSEKHSETIQFLLIRSPQVPVVLGFSWLQRHNPIIDWTAGAIMGWSPLCHAHCLKSAQPAPGRLPGGSEVAPDLSAIPAKYQDLREVFSKARATLLPPHQPYDCRIDFLPGTTPPRGRLYSLSGPENKAMEIYIEDSLAAGFIRLSTYPASAGFCYHSSPSAFELLQGATVFSKLDLRNAYHLVRIREGDEWKTAFNTASSHYKYLVMPFGVTNAPAVFQALVNDVLCDTLNWFVFVYLDDILVFSRTAQEHMLLIRQVFQCLLENQLFVKAEKCEFHRSTILSRQFVVEADASDVGVGAVLSQRSALDLELHPCAFFSHRLNT</sequence>
<dbReference type="InterPro" id="IPR043128">
    <property type="entry name" value="Rev_trsase/Diguanyl_cyclase"/>
</dbReference>
<keyword evidence="5" id="KW-1185">Reference proteome</keyword>
<dbReference type="PANTHER" id="PTHR24559">
    <property type="entry name" value="TRANSPOSON TY3-I GAG-POL POLYPROTEIN"/>
    <property type="match status" value="1"/>
</dbReference>
<dbReference type="AlphaFoldDB" id="A0A4W5K9D1"/>
<evidence type="ECO:0000259" key="3">
    <source>
        <dbReference type="PROSITE" id="PS50878"/>
    </source>
</evidence>
<dbReference type="GO" id="GO:0004523">
    <property type="term" value="F:RNA-DNA hybrid ribonuclease activity"/>
    <property type="evidence" value="ECO:0007669"/>
    <property type="project" value="UniProtKB-EC"/>
</dbReference>
<dbReference type="Pfam" id="PF00078">
    <property type="entry name" value="RVT_1"/>
    <property type="match status" value="1"/>
</dbReference>
<dbReference type="PANTHER" id="PTHR24559:SF440">
    <property type="entry name" value="RIBONUCLEASE H"/>
    <property type="match status" value="1"/>
</dbReference>
<dbReference type="Pfam" id="PF17919">
    <property type="entry name" value="RT_RNaseH_2"/>
    <property type="match status" value="1"/>
</dbReference>
<accession>A0A4W5K9D1</accession>
<dbReference type="InterPro" id="IPR043502">
    <property type="entry name" value="DNA/RNA_pol_sf"/>
</dbReference>
<dbReference type="PROSITE" id="PS50878">
    <property type="entry name" value="RT_POL"/>
    <property type="match status" value="1"/>
</dbReference>
<dbReference type="Ensembl" id="ENSHHUT00000014300.1">
    <property type="protein sequence ID" value="ENSHHUP00000013848.1"/>
    <property type="gene ID" value="ENSHHUG00000008535.1"/>
</dbReference>
<dbReference type="CDD" id="cd00303">
    <property type="entry name" value="retropepsin_like"/>
    <property type="match status" value="1"/>
</dbReference>
<comment type="similarity">
    <text evidence="1">Belongs to the beta type-B retroviral polymerase family. HERV class-II K(HML-2) pol subfamily.</text>
</comment>
<evidence type="ECO:0000313" key="5">
    <source>
        <dbReference type="Proteomes" id="UP000314982"/>
    </source>
</evidence>
<evidence type="ECO:0000313" key="4">
    <source>
        <dbReference type="Ensembl" id="ENSHHUP00000013848.1"/>
    </source>
</evidence>
<dbReference type="InterPro" id="IPR053134">
    <property type="entry name" value="RNA-dir_DNA_polymerase"/>
</dbReference>
<feature type="domain" description="Reverse transcriptase" evidence="3">
    <location>
        <begin position="133"/>
        <end position="345"/>
    </location>
</feature>
<dbReference type="Gene3D" id="2.40.70.10">
    <property type="entry name" value="Acid Proteases"/>
    <property type="match status" value="1"/>
</dbReference>
<dbReference type="STRING" id="62062.ENSHHUP00000013848"/>
<dbReference type="CDD" id="cd01647">
    <property type="entry name" value="RT_LTR"/>
    <property type="match status" value="1"/>
</dbReference>
<dbReference type="EC" id="3.1.26.4" evidence="2"/>
<dbReference type="Gene3D" id="3.10.10.10">
    <property type="entry name" value="HIV Type 1 Reverse Transcriptase, subunit A, domain 1"/>
    <property type="match status" value="1"/>
</dbReference>
<reference evidence="4" key="3">
    <citation type="submission" date="2025-09" db="UniProtKB">
        <authorList>
            <consortium name="Ensembl"/>
        </authorList>
    </citation>
    <scope>IDENTIFICATION</scope>
</reference>